<protein>
    <submittedName>
        <fullName evidence="6">Aminotransferase class I/II-fold pyridoxal phosphate-dependent enzyme</fullName>
    </submittedName>
</protein>
<keyword evidence="6" id="KW-0808">Transferase</keyword>
<feature type="compositionally biased region" description="Basic and acidic residues" evidence="5">
    <location>
        <begin position="1"/>
        <end position="22"/>
    </location>
</feature>
<evidence type="ECO:0000256" key="1">
    <source>
        <dbReference type="ARBA" id="ARBA00001933"/>
    </source>
</evidence>
<dbReference type="InterPro" id="IPR015421">
    <property type="entry name" value="PyrdxlP-dep_Trfase_major"/>
</dbReference>
<reference evidence="6 7" key="1">
    <citation type="journal article" date="2019" name="Nat. Microbiol.">
        <title>Mediterranean grassland soil C-N compound turnover is dependent on rainfall and depth, and is mediated by genomically divergent microorganisms.</title>
        <authorList>
            <person name="Diamond S."/>
            <person name="Andeer P.F."/>
            <person name="Li Z."/>
            <person name="Crits-Christoph A."/>
            <person name="Burstein D."/>
            <person name="Anantharaman K."/>
            <person name="Lane K.R."/>
            <person name="Thomas B.C."/>
            <person name="Pan C."/>
            <person name="Northen T.R."/>
            <person name="Banfield J.F."/>
        </authorList>
    </citation>
    <scope>NUCLEOTIDE SEQUENCE [LARGE SCALE GENOMIC DNA]</scope>
    <source>
        <strain evidence="6">WS_8</strain>
    </source>
</reference>
<dbReference type="InterPro" id="IPR000277">
    <property type="entry name" value="Cys/Met-Metab_PyrdxlP-dep_enz"/>
</dbReference>
<dbReference type="EMBL" id="VBOY01000073">
    <property type="protein sequence ID" value="TMQ65274.1"/>
    <property type="molecule type" value="Genomic_DNA"/>
</dbReference>
<dbReference type="GO" id="GO:0004123">
    <property type="term" value="F:cystathionine gamma-lyase activity"/>
    <property type="evidence" value="ECO:0007669"/>
    <property type="project" value="TreeGrafter"/>
</dbReference>
<evidence type="ECO:0000313" key="7">
    <source>
        <dbReference type="Proteomes" id="UP000316609"/>
    </source>
</evidence>
<comment type="caution">
    <text evidence="6">The sequence shown here is derived from an EMBL/GenBank/DDBJ whole genome shotgun (WGS) entry which is preliminary data.</text>
</comment>
<feature type="modified residue" description="N6-(pyridoxal phosphate)lysine" evidence="3">
    <location>
        <position position="226"/>
    </location>
</feature>
<keyword evidence="6" id="KW-0032">Aminotransferase</keyword>
<organism evidence="6 7">
    <name type="scientific">Eiseniibacteriota bacterium</name>
    <dbReference type="NCBI Taxonomy" id="2212470"/>
    <lineage>
        <taxon>Bacteria</taxon>
        <taxon>Candidatus Eiseniibacteriota</taxon>
    </lineage>
</organism>
<dbReference type="CDD" id="cd00614">
    <property type="entry name" value="CGS_like"/>
    <property type="match status" value="1"/>
</dbReference>
<name>A0A538TNT3_UNCEI</name>
<comment type="similarity">
    <text evidence="4">Belongs to the trans-sulfuration enzymes family.</text>
</comment>
<gene>
    <name evidence="6" type="ORF">E6K78_08055</name>
</gene>
<dbReference type="InterPro" id="IPR015422">
    <property type="entry name" value="PyrdxlP-dep_Trfase_small"/>
</dbReference>
<dbReference type="GO" id="GO:0030170">
    <property type="term" value="F:pyridoxal phosphate binding"/>
    <property type="evidence" value="ECO:0007669"/>
    <property type="project" value="InterPro"/>
</dbReference>
<evidence type="ECO:0000256" key="3">
    <source>
        <dbReference type="PIRSR" id="PIRSR001434-2"/>
    </source>
</evidence>
<keyword evidence="2 3" id="KW-0663">Pyridoxal phosphate</keyword>
<accession>A0A538TNT3</accession>
<dbReference type="SUPFAM" id="SSF53383">
    <property type="entry name" value="PLP-dependent transferases"/>
    <property type="match status" value="1"/>
</dbReference>
<evidence type="ECO:0000256" key="4">
    <source>
        <dbReference type="RuleBase" id="RU362118"/>
    </source>
</evidence>
<dbReference type="GO" id="GO:0019346">
    <property type="term" value="P:transsulfuration"/>
    <property type="evidence" value="ECO:0007669"/>
    <property type="project" value="InterPro"/>
</dbReference>
<dbReference type="PANTHER" id="PTHR11808">
    <property type="entry name" value="TRANS-SULFURATION ENZYME FAMILY MEMBER"/>
    <property type="match status" value="1"/>
</dbReference>
<dbReference type="InterPro" id="IPR015424">
    <property type="entry name" value="PyrdxlP-dep_Trfase"/>
</dbReference>
<dbReference type="FunFam" id="3.40.640.10:FF:000046">
    <property type="entry name" value="Cystathionine gamma-lyase"/>
    <property type="match status" value="1"/>
</dbReference>
<dbReference type="Gene3D" id="3.40.640.10">
    <property type="entry name" value="Type I PLP-dependent aspartate aminotransferase-like (Major domain)"/>
    <property type="match status" value="1"/>
</dbReference>
<dbReference type="GO" id="GO:0019343">
    <property type="term" value="P:cysteine biosynthetic process via cystathionine"/>
    <property type="evidence" value="ECO:0007669"/>
    <property type="project" value="TreeGrafter"/>
</dbReference>
<dbReference type="Proteomes" id="UP000316609">
    <property type="component" value="Unassembled WGS sequence"/>
</dbReference>
<dbReference type="Gene3D" id="3.90.1150.10">
    <property type="entry name" value="Aspartate Aminotransferase, domain 1"/>
    <property type="match status" value="1"/>
</dbReference>
<dbReference type="AlphaFoldDB" id="A0A538TNT3"/>
<sequence>MPTSRFREAKEPTVKNSEETPRPARGIRTRAVHGSHPVKPGPVSTPIVHSATFSFPSLDALRAERDKHASGAYYQRDGHPTLRACEQRLAGLEGAETALLFSSGVAAIAAALLANLRAGDHVIALHQCYGGTHDLVTWGAEHFGWTVDLVDARDPDSWERVFRKETRLLHVESPTNPTLCLVDIGRAADLAHRHQALLSVDNTFASPVGQQPLALGADLVLYSATKSIGGHGDLLAGAALGSAERLEKLWRVRKVFGPVPDPTIAWQIERSLKTMPLRVAAANDNALQLARRLADHPGVAQVLYPGLTAHPGHALAMRQMKLGFGPVVSIDVRGGGEAAAAMVDSLQIVRHGPSLGGVDSLASLPAHTSHVQLGAAGRAKAGIPEGLVRLSVGIEDLEDLWADVDQALARSAALKV</sequence>
<dbReference type="PANTHER" id="PTHR11808:SF85">
    <property type="entry name" value="CYSTATHIONINE GAMMA-LYASE-RELATED"/>
    <property type="match status" value="1"/>
</dbReference>
<feature type="region of interest" description="Disordered" evidence="5">
    <location>
        <begin position="1"/>
        <end position="43"/>
    </location>
</feature>
<evidence type="ECO:0000256" key="5">
    <source>
        <dbReference type="SAM" id="MobiDB-lite"/>
    </source>
</evidence>
<evidence type="ECO:0000256" key="2">
    <source>
        <dbReference type="ARBA" id="ARBA00022898"/>
    </source>
</evidence>
<comment type="cofactor">
    <cofactor evidence="1 4">
        <name>pyridoxal 5'-phosphate</name>
        <dbReference type="ChEBI" id="CHEBI:597326"/>
    </cofactor>
</comment>
<proteinExistence type="inferred from homology"/>
<dbReference type="Pfam" id="PF01053">
    <property type="entry name" value="Cys_Met_Meta_PP"/>
    <property type="match status" value="1"/>
</dbReference>
<evidence type="ECO:0000313" key="6">
    <source>
        <dbReference type="EMBL" id="TMQ65274.1"/>
    </source>
</evidence>
<dbReference type="PIRSF" id="PIRSF001434">
    <property type="entry name" value="CGS"/>
    <property type="match status" value="1"/>
</dbReference>
<dbReference type="GO" id="GO:0008483">
    <property type="term" value="F:transaminase activity"/>
    <property type="evidence" value="ECO:0007669"/>
    <property type="project" value="UniProtKB-KW"/>
</dbReference>
<dbReference type="GO" id="GO:0005737">
    <property type="term" value="C:cytoplasm"/>
    <property type="evidence" value="ECO:0007669"/>
    <property type="project" value="TreeGrafter"/>
</dbReference>